<evidence type="ECO:0000313" key="1">
    <source>
        <dbReference type="EMBL" id="KAI9454103.1"/>
    </source>
</evidence>
<keyword evidence="2" id="KW-1185">Reference proteome</keyword>
<accession>A0ACC0TYV0</accession>
<evidence type="ECO:0000313" key="2">
    <source>
        <dbReference type="Proteomes" id="UP001207468"/>
    </source>
</evidence>
<protein>
    <submittedName>
        <fullName evidence="1">Uncharacterized protein</fullName>
    </submittedName>
</protein>
<sequence>MTKDAMIYPVRGTTMVGYLPHWLFRDAIPTTLLAVTEGDAEEGSLIVMLRIGVSVIWEYEKKKKGRTTGRRVKIITVLLPGSQNKRHNLEHRTFHGPRRVITGMRSRRNRVVPPNELGDHACLRLRQVQKFHDGEGISKRRGVLKVKVMLAQHPAAPGKYLEFSSLSHRVTNDVDDLRIRYDQERGSYRAMMCLDDTGFEELETLVMVDDECRGSWDRKERPQIWDVMALPAMAKMLSKKQNAAATKCPS</sequence>
<gene>
    <name evidence="1" type="ORF">F5148DRAFT_1151809</name>
</gene>
<comment type="caution">
    <text evidence="1">The sequence shown here is derived from an EMBL/GenBank/DDBJ whole genome shotgun (WGS) entry which is preliminary data.</text>
</comment>
<dbReference type="Proteomes" id="UP001207468">
    <property type="component" value="Unassembled WGS sequence"/>
</dbReference>
<dbReference type="EMBL" id="JAGFNK010000283">
    <property type="protein sequence ID" value="KAI9454103.1"/>
    <property type="molecule type" value="Genomic_DNA"/>
</dbReference>
<reference evidence="1" key="1">
    <citation type="submission" date="2021-03" db="EMBL/GenBank/DDBJ databases">
        <title>Evolutionary priming and transition to the ectomycorrhizal habit in an iconic lineage of mushroom-forming fungi: is preadaptation a requirement?</title>
        <authorList>
            <consortium name="DOE Joint Genome Institute"/>
            <person name="Looney B.P."/>
            <person name="Miyauchi S."/>
            <person name="Morin E."/>
            <person name="Drula E."/>
            <person name="Courty P.E."/>
            <person name="Chicoki N."/>
            <person name="Fauchery L."/>
            <person name="Kohler A."/>
            <person name="Kuo A."/>
            <person name="LaButti K."/>
            <person name="Pangilinan J."/>
            <person name="Lipzen A."/>
            <person name="Riley R."/>
            <person name="Andreopoulos W."/>
            <person name="He G."/>
            <person name="Johnson J."/>
            <person name="Barry K.W."/>
            <person name="Grigoriev I.V."/>
            <person name="Nagy L."/>
            <person name="Hibbett D."/>
            <person name="Henrissat B."/>
            <person name="Matheny P.B."/>
            <person name="Labbe J."/>
            <person name="Martin A.F."/>
        </authorList>
    </citation>
    <scope>NUCLEOTIDE SEQUENCE</scope>
    <source>
        <strain evidence="1">BPL698</strain>
    </source>
</reference>
<organism evidence="1 2">
    <name type="scientific">Russula earlei</name>
    <dbReference type="NCBI Taxonomy" id="71964"/>
    <lineage>
        <taxon>Eukaryota</taxon>
        <taxon>Fungi</taxon>
        <taxon>Dikarya</taxon>
        <taxon>Basidiomycota</taxon>
        <taxon>Agaricomycotina</taxon>
        <taxon>Agaricomycetes</taxon>
        <taxon>Russulales</taxon>
        <taxon>Russulaceae</taxon>
        <taxon>Russula</taxon>
    </lineage>
</organism>
<name>A0ACC0TYV0_9AGAM</name>
<proteinExistence type="predicted"/>